<keyword evidence="7" id="KW-0472">Membrane</keyword>
<dbReference type="PANTHER" id="PTHR24173:SF82">
    <property type="entry name" value="FI19351P1"/>
    <property type="match status" value="1"/>
</dbReference>
<feature type="repeat" description="ANK" evidence="8">
    <location>
        <begin position="199"/>
        <end position="231"/>
    </location>
</feature>
<feature type="repeat" description="ANK" evidence="8">
    <location>
        <begin position="553"/>
        <end position="587"/>
    </location>
</feature>
<comment type="subcellular location">
    <subcellularLocation>
        <location evidence="1">Target cell membrane</location>
    </subcellularLocation>
</comment>
<dbReference type="RefSeq" id="XP_003747084.1">
    <property type="nucleotide sequence ID" value="XM_003747036.2"/>
</dbReference>
<dbReference type="InterPro" id="IPR002110">
    <property type="entry name" value="Ankyrin_rpt"/>
</dbReference>
<keyword evidence="5" id="KW-0528">Neurotoxin</keyword>
<dbReference type="PRINTS" id="PR01415">
    <property type="entry name" value="ANKYRIN"/>
</dbReference>
<dbReference type="PROSITE" id="PS50297">
    <property type="entry name" value="ANK_REP_REGION"/>
    <property type="match status" value="3"/>
</dbReference>
<evidence type="ECO:0000256" key="2">
    <source>
        <dbReference type="ARBA" id="ARBA00022483"/>
    </source>
</evidence>
<dbReference type="SUPFAM" id="SSF48403">
    <property type="entry name" value="Ankyrin repeat"/>
    <property type="match status" value="2"/>
</dbReference>
<dbReference type="AlphaFoldDB" id="A0AAJ6W057"/>
<keyword evidence="6 8" id="KW-0040">ANK repeat</keyword>
<organism evidence="9 10">
    <name type="scientific">Galendromus occidentalis</name>
    <name type="common">western predatory mite</name>
    <dbReference type="NCBI Taxonomy" id="34638"/>
    <lineage>
        <taxon>Eukaryota</taxon>
        <taxon>Metazoa</taxon>
        <taxon>Ecdysozoa</taxon>
        <taxon>Arthropoda</taxon>
        <taxon>Chelicerata</taxon>
        <taxon>Arachnida</taxon>
        <taxon>Acari</taxon>
        <taxon>Parasitiformes</taxon>
        <taxon>Mesostigmata</taxon>
        <taxon>Gamasina</taxon>
        <taxon>Phytoseioidea</taxon>
        <taxon>Phytoseiidae</taxon>
        <taxon>Typhlodrominae</taxon>
        <taxon>Galendromus</taxon>
    </lineage>
</organism>
<dbReference type="CTD" id="42076"/>
<dbReference type="KEGG" id="goe:100901991"/>
<evidence type="ECO:0000256" key="1">
    <source>
        <dbReference type="ARBA" id="ARBA00004175"/>
    </source>
</evidence>
<keyword evidence="2" id="KW-0268">Exocytosis</keyword>
<keyword evidence="9" id="KW-1185">Reference proteome</keyword>
<evidence type="ECO:0000256" key="8">
    <source>
        <dbReference type="PROSITE-ProRule" id="PRU00023"/>
    </source>
</evidence>
<reference evidence="10" key="1">
    <citation type="submission" date="2025-08" db="UniProtKB">
        <authorList>
            <consortium name="RefSeq"/>
        </authorList>
    </citation>
    <scope>IDENTIFICATION</scope>
</reference>
<evidence type="ECO:0000256" key="7">
    <source>
        <dbReference type="ARBA" id="ARBA00023298"/>
    </source>
</evidence>
<gene>
    <name evidence="10" type="primary">LOC100901991</name>
</gene>
<dbReference type="GO" id="GO:0006887">
    <property type="term" value="P:exocytosis"/>
    <property type="evidence" value="ECO:0007669"/>
    <property type="project" value="UniProtKB-KW"/>
</dbReference>
<evidence type="ECO:0000256" key="3">
    <source>
        <dbReference type="ARBA" id="ARBA00022537"/>
    </source>
</evidence>
<dbReference type="Pfam" id="PF00023">
    <property type="entry name" value="Ank"/>
    <property type="match status" value="2"/>
</dbReference>
<keyword evidence="7" id="KW-1053">Target membrane</keyword>
<dbReference type="GeneID" id="100901991"/>
<accession>A0AAJ6W057</accession>
<dbReference type="PANTHER" id="PTHR24173">
    <property type="entry name" value="ANKYRIN REPEAT CONTAINING"/>
    <property type="match status" value="1"/>
</dbReference>
<dbReference type="SMART" id="SM00248">
    <property type="entry name" value="ANK"/>
    <property type="match status" value="8"/>
</dbReference>
<dbReference type="GO" id="GO:0044218">
    <property type="term" value="C:other organism cell membrane"/>
    <property type="evidence" value="ECO:0007669"/>
    <property type="project" value="UniProtKB-KW"/>
</dbReference>
<keyword evidence="3" id="KW-1052">Target cell membrane</keyword>
<keyword evidence="4" id="KW-0677">Repeat</keyword>
<dbReference type="Gene3D" id="1.25.40.20">
    <property type="entry name" value="Ankyrin repeat-containing domain"/>
    <property type="match status" value="3"/>
</dbReference>
<feature type="repeat" description="ANK" evidence="8">
    <location>
        <begin position="102"/>
        <end position="134"/>
    </location>
</feature>
<dbReference type="Pfam" id="PF12796">
    <property type="entry name" value="Ank_2"/>
    <property type="match status" value="2"/>
</dbReference>
<name>A0AAJ6W057_9ACAR</name>
<evidence type="ECO:0000256" key="5">
    <source>
        <dbReference type="ARBA" id="ARBA00023028"/>
    </source>
</evidence>
<feature type="repeat" description="ANK" evidence="8">
    <location>
        <begin position="135"/>
        <end position="167"/>
    </location>
</feature>
<dbReference type="Proteomes" id="UP000694867">
    <property type="component" value="Unplaced"/>
</dbReference>
<dbReference type="PROSITE" id="PS50088">
    <property type="entry name" value="ANK_REPEAT"/>
    <property type="match status" value="4"/>
</dbReference>
<dbReference type="InterPro" id="IPR036770">
    <property type="entry name" value="Ankyrin_rpt-contain_sf"/>
</dbReference>
<evidence type="ECO:0000313" key="10">
    <source>
        <dbReference type="RefSeq" id="XP_003747084.1"/>
    </source>
</evidence>
<sequence>MMWRKRCDGSQIRDQLFKDLIDFILRANTSDDLLRDPTGSRLENLTPSDRAEIVDRVRNGCTPLFLAAKRGLVNIAIYLVDKCNANIEKKGVYEVQLDHTIHYVTPLWCAAVVGQLAVCEALVQRGADVNTVSDTGSTAIRSACYMSNKPVVEYLVAQGADVNRANNNGGTCLINSVQALDLCRFLIEKGANVNARDSQFKTALHYAVQELRFETVKLLLKHGADHKAQSKHGDDALQAACLKGCEEIANYLMDNLDYSPERIADAYELLGATFAVENHDIGKAIDYWKRAILYRQEKGIGKDIDYPTHSVYMGVKPFRTIEEVDELAVNLDKIRIHSLMINERVLGKSHKDTIYRLMYRGAAFADRLMYERCIDLWKYVIDIRLLKDSVLHHDTCVAFETLVIILFDRYDDMSEKANADWSASLNDALFLLEKCIDSFPKAIEQLKTIPTFRRHEENWDRLLQSLVHLLHLAVIVKKTPDEASKLRVCLKRLNWIAPRTVKGNSLLHLAAGRVDGINRRNPQVFGGRQIFPDPVTTSALLETGAAVEATNQDGSTALHVASLRINYRQDVVELLLGKGAHIDRTNRQGNTPYRMLNGNQECKINVTNLITLKCLAATKVKSLKIRYEKQVPNSLIPFVRMH</sequence>
<dbReference type="GO" id="GO:0044231">
    <property type="term" value="C:host cell presynaptic membrane"/>
    <property type="evidence" value="ECO:0007669"/>
    <property type="project" value="UniProtKB-KW"/>
</dbReference>
<evidence type="ECO:0000313" key="9">
    <source>
        <dbReference type="Proteomes" id="UP000694867"/>
    </source>
</evidence>
<evidence type="ECO:0000256" key="4">
    <source>
        <dbReference type="ARBA" id="ARBA00022737"/>
    </source>
</evidence>
<keyword evidence="5" id="KW-0638">Presynaptic neurotoxin</keyword>
<protein>
    <submittedName>
        <fullName evidence="10">Protein fem-1 homolog A</fullName>
    </submittedName>
</protein>
<keyword evidence="5" id="KW-0800">Toxin</keyword>
<evidence type="ECO:0000256" key="6">
    <source>
        <dbReference type="ARBA" id="ARBA00023043"/>
    </source>
</evidence>
<proteinExistence type="predicted"/>